<organism evidence="3 4">
    <name type="scientific">Flavobacterium capsici</name>
    <dbReference type="NCBI Taxonomy" id="3075618"/>
    <lineage>
        <taxon>Bacteria</taxon>
        <taxon>Pseudomonadati</taxon>
        <taxon>Bacteroidota</taxon>
        <taxon>Flavobacteriia</taxon>
        <taxon>Flavobacteriales</taxon>
        <taxon>Flavobacteriaceae</taxon>
        <taxon>Flavobacterium</taxon>
    </lineage>
</organism>
<accession>A0AA96F1C0</accession>
<reference evidence="3 4" key="1">
    <citation type="submission" date="2023-09" db="EMBL/GenBank/DDBJ databases">
        <title>Flavobacterium sp. a novel bacteria isolate from Pepper rhizosphere.</title>
        <authorList>
            <person name="Peng Y."/>
            <person name="Lee J."/>
        </authorList>
    </citation>
    <scope>NUCLEOTIDE SEQUENCE [LARGE SCALE GENOMIC DNA]</scope>
    <source>
        <strain evidence="2">PMR2A8</strain>
        <strain evidence="3 4">PMTSA4</strain>
    </source>
</reference>
<accession>A0AA96EWK9</accession>
<dbReference type="EMBL" id="CP134890">
    <property type="protein sequence ID" value="WNM22293.1"/>
    <property type="molecule type" value="Genomic_DNA"/>
</dbReference>
<dbReference type="RefSeq" id="WP_313322001.1">
    <property type="nucleotide sequence ID" value="NZ_CP134878.1"/>
</dbReference>
<evidence type="ECO:0000313" key="4">
    <source>
        <dbReference type="Proteomes" id="UP001304515"/>
    </source>
</evidence>
<dbReference type="Proteomes" id="UP001304515">
    <property type="component" value="Chromosome"/>
</dbReference>
<dbReference type="EMBL" id="CP134878">
    <property type="protein sequence ID" value="WNM18242.1"/>
    <property type="molecule type" value="Genomic_DNA"/>
</dbReference>
<name>A0AA96F1C0_9FLAO</name>
<dbReference type="AlphaFoldDB" id="A0AA96F1C0"/>
<keyword evidence="4" id="KW-1185">Reference proteome</keyword>
<dbReference type="SUPFAM" id="SSF109604">
    <property type="entry name" value="HD-domain/PDEase-like"/>
    <property type="match status" value="1"/>
</dbReference>
<dbReference type="KEGG" id="fcj:RN605_02765"/>
<evidence type="ECO:0000313" key="3">
    <source>
        <dbReference type="EMBL" id="WNM22293.1"/>
    </source>
</evidence>
<feature type="domain" description="HD" evidence="1">
    <location>
        <begin position="28"/>
        <end position="124"/>
    </location>
</feature>
<protein>
    <submittedName>
        <fullName evidence="3">HD domain-containing protein</fullName>
    </submittedName>
</protein>
<gene>
    <name evidence="3" type="ORF">RN605_02765</name>
    <name evidence="2" type="ORF">RN608_09465</name>
</gene>
<proteinExistence type="predicted"/>
<dbReference type="Gene3D" id="1.10.3210.10">
    <property type="entry name" value="Hypothetical protein af1432"/>
    <property type="match status" value="1"/>
</dbReference>
<dbReference type="Pfam" id="PF01966">
    <property type="entry name" value="HD"/>
    <property type="match status" value="1"/>
</dbReference>
<dbReference type="InterPro" id="IPR006674">
    <property type="entry name" value="HD_domain"/>
</dbReference>
<evidence type="ECO:0000313" key="2">
    <source>
        <dbReference type="EMBL" id="WNM18242.1"/>
    </source>
</evidence>
<sequence length="192" mass="22599">MKNWNKLYTDISQRLKDNLAPHLTYHCWEHTVYVIDRVEHIAHKEHCSEYNILLMKAAALFHDSGYMNHEVEDHEAESCRIAQELLPNYGFSSTEVAKITGMIMATKIPQQPKNKLEQIVADADLEYLGTENFIEIGTRLYHELKHYNPALTVQEWDNIQIKFLQSHHYHTDYCLQHRAKAKEINLQLLLEK</sequence>
<evidence type="ECO:0000259" key="1">
    <source>
        <dbReference type="Pfam" id="PF01966"/>
    </source>
</evidence>